<dbReference type="SUPFAM" id="SSF53756">
    <property type="entry name" value="UDP-Glycosyltransferase/glycogen phosphorylase"/>
    <property type="match status" value="1"/>
</dbReference>
<sequence length="394" mass="44324">MLGGLALEQFKQRDFEAVQTKMEDPFEQFLDQLQQEDDPSMVVTAILADTLLPWAVSVGNRRNITTVSLWTTSPSLFSIVYHTDLLAQNGHFPVDFSSGRADELIDYIPGFSPIRLADMPASLNRSNEQAYKAVFEAVSAVRKTQCLLLTTYHELEPRVTKTLMEILPKPVYTVGPSIPLPTTLVDDHAKMDTEDFYLEWLDSQPENSVLYVSFGSFLSASSDQMEEILGGLRQSGVRYLLVSRGGKDNKMENSRGIVVPWCDQLKVLCHPSVGGFWTHCGWNSTLEGIYAGVPLLTFPVGLDQFTNRKLIVDYWKIGMNVMKKDGAERLVTREDVASTLRKFMNLDGDDEESKDMRTRASEFKKSCRQALMEGGSSSTNLDNFIRNILQYNLS</sequence>
<organism evidence="3 4">
    <name type="scientific">Papaver nudicaule</name>
    <name type="common">Iceland poppy</name>
    <dbReference type="NCBI Taxonomy" id="74823"/>
    <lineage>
        <taxon>Eukaryota</taxon>
        <taxon>Viridiplantae</taxon>
        <taxon>Streptophyta</taxon>
        <taxon>Embryophyta</taxon>
        <taxon>Tracheophyta</taxon>
        <taxon>Spermatophyta</taxon>
        <taxon>Magnoliopsida</taxon>
        <taxon>Ranunculales</taxon>
        <taxon>Papaveraceae</taxon>
        <taxon>Papaveroideae</taxon>
        <taxon>Papaver</taxon>
    </lineage>
</organism>
<dbReference type="Gene3D" id="3.40.50.2000">
    <property type="entry name" value="Glycogen Phosphorylase B"/>
    <property type="match status" value="2"/>
</dbReference>
<evidence type="ECO:0000256" key="2">
    <source>
        <dbReference type="ARBA" id="ARBA00022679"/>
    </source>
</evidence>
<dbReference type="InterPro" id="IPR002213">
    <property type="entry name" value="UDP_glucos_trans"/>
</dbReference>
<comment type="caution">
    <text evidence="3">The sequence shown here is derived from an EMBL/GenBank/DDBJ whole genome shotgun (WGS) entry which is preliminary data.</text>
</comment>
<dbReference type="FunFam" id="3.40.50.2000:FF:000138">
    <property type="entry name" value="Glycosyltransferase"/>
    <property type="match status" value="1"/>
</dbReference>
<proteinExistence type="inferred from homology"/>
<protein>
    <submittedName>
        <fullName evidence="3">Uncharacterized protein</fullName>
    </submittedName>
</protein>
<comment type="similarity">
    <text evidence="1">Belongs to the UDP-glycosyltransferase family.</text>
</comment>
<accession>A0AA42B2M0</accession>
<dbReference type="PANTHER" id="PTHR11926">
    <property type="entry name" value="GLUCOSYL/GLUCURONOSYL TRANSFERASES"/>
    <property type="match status" value="1"/>
</dbReference>
<dbReference type="GO" id="GO:0080043">
    <property type="term" value="F:quercetin 3-O-glucosyltransferase activity"/>
    <property type="evidence" value="ECO:0007669"/>
    <property type="project" value="TreeGrafter"/>
</dbReference>
<evidence type="ECO:0000256" key="1">
    <source>
        <dbReference type="ARBA" id="ARBA00009995"/>
    </source>
</evidence>
<dbReference type="Proteomes" id="UP001177140">
    <property type="component" value="Unassembled WGS sequence"/>
</dbReference>
<name>A0AA42B2M0_PAPNU</name>
<dbReference type="AlphaFoldDB" id="A0AA42B2M0"/>
<dbReference type="GO" id="GO:0080044">
    <property type="term" value="F:quercetin 7-O-glucosyltransferase activity"/>
    <property type="evidence" value="ECO:0007669"/>
    <property type="project" value="TreeGrafter"/>
</dbReference>
<gene>
    <name evidence="3" type="ORF">MKW94_030079</name>
</gene>
<reference evidence="3" key="1">
    <citation type="submission" date="2022-03" db="EMBL/GenBank/DDBJ databases">
        <title>A functionally conserved STORR gene fusion in Papaver species that diverged 16.8 million years ago.</title>
        <authorList>
            <person name="Catania T."/>
        </authorList>
    </citation>
    <scope>NUCLEOTIDE SEQUENCE</scope>
    <source>
        <strain evidence="3">S-191538</strain>
    </source>
</reference>
<evidence type="ECO:0000313" key="4">
    <source>
        <dbReference type="Proteomes" id="UP001177140"/>
    </source>
</evidence>
<dbReference type="Pfam" id="PF00201">
    <property type="entry name" value="UDPGT"/>
    <property type="match status" value="1"/>
</dbReference>
<dbReference type="CDD" id="cd03784">
    <property type="entry name" value="GT1_Gtf-like"/>
    <property type="match status" value="1"/>
</dbReference>
<dbReference type="PANTHER" id="PTHR11926:SF774">
    <property type="entry name" value="UDP-GLYCOSYLTRANSFERASE 85A1-RELATED"/>
    <property type="match status" value="1"/>
</dbReference>
<keyword evidence="2" id="KW-0808">Transferase</keyword>
<keyword evidence="4" id="KW-1185">Reference proteome</keyword>
<dbReference type="EMBL" id="JAJJMA010312412">
    <property type="protein sequence ID" value="MCL7049137.1"/>
    <property type="molecule type" value="Genomic_DNA"/>
</dbReference>
<evidence type="ECO:0000313" key="3">
    <source>
        <dbReference type="EMBL" id="MCL7049137.1"/>
    </source>
</evidence>